<feature type="non-terminal residue" evidence="1">
    <location>
        <position position="1"/>
    </location>
</feature>
<dbReference type="Gene3D" id="3.30.1590.10">
    <property type="entry name" value="Maltooligosyl trehalose synthase, domain 2"/>
    <property type="match status" value="1"/>
</dbReference>
<dbReference type="GO" id="GO:0030980">
    <property type="term" value="P:alpha-glucan catabolic process"/>
    <property type="evidence" value="ECO:0007669"/>
    <property type="project" value="TreeGrafter"/>
</dbReference>
<organism evidence="1">
    <name type="scientific">Ensifer adhaerens</name>
    <name type="common">Sinorhizobium morelense</name>
    <dbReference type="NCBI Taxonomy" id="106592"/>
    <lineage>
        <taxon>Bacteria</taxon>
        <taxon>Pseudomonadati</taxon>
        <taxon>Pseudomonadota</taxon>
        <taxon>Alphaproteobacteria</taxon>
        <taxon>Hyphomicrobiales</taxon>
        <taxon>Rhizobiaceae</taxon>
        <taxon>Sinorhizobium/Ensifer group</taxon>
        <taxon>Ensifer</taxon>
    </lineage>
</organism>
<feature type="non-terminal residue" evidence="1">
    <location>
        <position position="129"/>
    </location>
</feature>
<dbReference type="PANTHER" id="PTHR10357:SF216">
    <property type="entry name" value="MALTOOLIGOSYL TREHALOSE SYNTHASE-RELATED"/>
    <property type="match status" value="1"/>
</dbReference>
<name>D1CT97_ENSAD</name>
<reference evidence="1" key="1">
    <citation type="submission" date="2006-02" db="EMBL/GenBank/DDBJ databases">
        <title>Sampling the accessory genome of the Sinorhizobium genus by suppressive subtractive hybridization.</title>
        <authorList>
            <person name="Moulin L."/>
            <person name="Ghazoui Z."/>
            <person name="Young P."/>
        </authorList>
    </citation>
    <scope>NUCLEOTIDE SEQUENCE</scope>
    <source>
        <strain evidence="1">LMG21331</strain>
    </source>
</reference>
<dbReference type="GO" id="GO:0047470">
    <property type="term" value="F:(1,4)-alpha-D-glucan 1-alpha-D-glucosylmutase activity"/>
    <property type="evidence" value="ECO:0007669"/>
    <property type="project" value="TreeGrafter"/>
</dbReference>
<dbReference type="PANTHER" id="PTHR10357">
    <property type="entry name" value="ALPHA-AMYLASE FAMILY MEMBER"/>
    <property type="match status" value="1"/>
</dbReference>
<dbReference type="GO" id="GO:0005992">
    <property type="term" value="P:trehalose biosynthetic process"/>
    <property type="evidence" value="ECO:0007669"/>
    <property type="project" value="TreeGrafter"/>
</dbReference>
<keyword evidence="1" id="KW-0413">Isomerase</keyword>
<protein>
    <submittedName>
        <fullName evidence="1">Maltooligosyltrehalose synthase</fullName>
        <ecNumber evidence="1">5.4.99.16</ecNumber>
    </submittedName>
</protein>
<dbReference type="EMBL" id="DQ403530">
    <property type="protein sequence ID" value="ABD75051.1"/>
    <property type="molecule type" value="Genomic_DNA"/>
</dbReference>
<evidence type="ECO:0000313" key="1">
    <source>
        <dbReference type="EMBL" id="ABD75051.1"/>
    </source>
</evidence>
<accession>D1CT97</accession>
<dbReference type="GO" id="GO:0047471">
    <property type="term" value="F:maltose alpha-D-glucosyltransferase activity"/>
    <property type="evidence" value="ECO:0007669"/>
    <property type="project" value="UniProtKB-EC"/>
</dbReference>
<dbReference type="SUPFAM" id="SSF51445">
    <property type="entry name" value="(Trans)glycosidases"/>
    <property type="match status" value="1"/>
</dbReference>
<dbReference type="CAZy" id="GH13">
    <property type="family name" value="Glycoside Hydrolase Family 13"/>
</dbReference>
<sequence>LGGMEGFNVFCDVLRRHGLEIIVDIVPNHMAASVENPWWHDVLAHGMASPYSQCFEIDWRRRLTLPVLRQQYCDEVSRGAFTLTIERDCPCIRYGDVSYPLCSGSELSSAVMSGSDLDTQARSKEFMIQ</sequence>
<dbReference type="AlphaFoldDB" id="D1CT97"/>
<proteinExistence type="predicted"/>
<dbReference type="EC" id="5.4.99.16" evidence="1"/>
<dbReference type="InterPro" id="IPR017853">
    <property type="entry name" value="GH"/>
</dbReference>